<dbReference type="KEGG" id="ssl:SS1G_11680"/>
<dbReference type="InParanoid" id="A7F259"/>
<evidence type="ECO:0000313" key="2">
    <source>
        <dbReference type="EMBL" id="EDN95801.1"/>
    </source>
</evidence>
<reference evidence="3" key="1">
    <citation type="journal article" date="2011" name="PLoS Genet.">
        <title>Genomic analysis of the necrotrophic fungal pathogens Sclerotinia sclerotiorum and Botrytis cinerea.</title>
        <authorList>
            <person name="Amselem J."/>
            <person name="Cuomo C.A."/>
            <person name="van Kan J.A."/>
            <person name="Viaud M."/>
            <person name="Benito E.P."/>
            <person name="Couloux A."/>
            <person name="Coutinho P.M."/>
            <person name="de Vries R.P."/>
            <person name="Dyer P.S."/>
            <person name="Fillinger S."/>
            <person name="Fournier E."/>
            <person name="Gout L."/>
            <person name="Hahn M."/>
            <person name="Kohn L."/>
            <person name="Lapalu N."/>
            <person name="Plummer K.M."/>
            <person name="Pradier J.M."/>
            <person name="Quevillon E."/>
            <person name="Sharon A."/>
            <person name="Simon A."/>
            <person name="ten Have A."/>
            <person name="Tudzynski B."/>
            <person name="Tudzynski P."/>
            <person name="Wincker P."/>
            <person name="Andrew M."/>
            <person name="Anthouard V."/>
            <person name="Beever R.E."/>
            <person name="Beffa R."/>
            <person name="Benoit I."/>
            <person name="Bouzid O."/>
            <person name="Brault B."/>
            <person name="Chen Z."/>
            <person name="Choquer M."/>
            <person name="Collemare J."/>
            <person name="Cotton P."/>
            <person name="Danchin E.G."/>
            <person name="Da Silva C."/>
            <person name="Gautier A."/>
            <person name="Giraud C."/>
            <person name="Giraud T."/>
            <person name="Gonzalez C."/>
            <person name="Grossetete S."/>
            <person name="Guldener U."/>
            <person name="Henrissat B."/>
            <person name="Howlett B.J."/>
            <person name="Kodira C."/>
            <person name="Kretschmer M."/>
            <person name="Lappartient A."/>
            <person name="Leroch M."/>
            <person name="Levis C."/>
            <person name="Mauceli E."/>
            <person name="Neuveglise C."/>
            <person name="Oeser B."/>
            <person name="Pearson M."/>
            <person name="Poulain J."/>
            <person name="Poussereau N."/>
            <person name="Quesneville H."/>
            <person name="Rascle C."/>
            <person name="Schumacher J."/>
            <person name="Segurens B."/>
            <person name="Sexton A."/>
            <person name="Silva E."/>
            <person name="Sirven C."/>
            <person name="Soanes D.M."/>
            <person name="Talbot N.J."/>
            <person name="Templeton M."/>
            <person name="Yandava C."/>
            <person name="Yarden O."/>
            <person name="Zeng Q."/>
            <person name="Rollins J.A."/>
            <person name="Lebrun M.H."/>
            <person name="Dickman M."/>
        </authorList>
    </citation>
    <scope>NUCLEOTIDE SEQUENCE [LARGE SCALE GENOMIC DNA]</scope>
    <source>
        <strain evidence="3">ATCC 18683 / 1980 / Ss-1</strain>
    </source>
</reference>
<dbReference type="GeneID" id="5483435"/>
<protein>
    <submittedName>
        <fullName evidence="2">Uncharacterized protein</fullName>
    </submittedName>
</protein>
<keyword evidence="3" id="KW-1185">Reference proteome</keyword>
<evidence type="ECO:0000256" key="1">
    <source>
        <dbReference type="SAM" id="MobiDB-lite"/>
    </source>
</evidence>
<dbReference type="RefSeq" id="XP_001587687.1">
    <property type="nucleotide sequence ID" value="XM_001587637.1"/>
</dbReference>
<name>A7F259_SCLS1</name>
<evidence type="ECO:0000313" key="3">
    <source>
        <dbReference type="Proteomes" id="UP000001312"/>
    </source>
</evidence>
<gene>
    <name evidence="2" type="ORF">SS1G_11680</name>
</gene>
<feature type="region of interest" description="Disordered" evidence="1">
    <location>
        <begin position="1"/>
        <end position="29"/>
    </location>
</feature>
<dbReference type="AlphaFoldDB" id="A7F259"/>
<sequence length="199" mass="22664">MSRVSHELSQVTRRREKREEGKGDAFEGFGLPQPGYPLKRSSFIIDTKELKPYRHKDNVLMQLEELLWTNDEISKLLNRAIFNPITDKNASRSSNAKGKTLKLEIFASFYRIHIAKTIHRQPGAMISFRLAGKRDTWTAFSGSVIALPCDRTWCGKTKLLPDRCGQRKLKIPRLAIFVALRRVGIDDHWCKGSNAVAIG</sequence>
<accession>A7F259</accession>
<proteinExistence type="predicted"/>
<organism evidence="2 3">
    <name type="scientific">Sclerotinia sclerotiorum (strain ATCC 18683 / 1980 / Ss-1)</name>
    <name type="common">White mold</name>
    <name type="synonym">Whetzelinia sclerotiorum</name>
    <dbReference type="NCBI Taxonomy" id="665079"/>
    <lineage>
        <taxon>Eukaryota</taxon>
        <taxon>Fungi</taxon>
        <taxon>Dikarya</taxon>
        <taxon>Ascomycota</taxon>
        <taxon>Pezizomycotina</taxon>
        <taxon>Leotiomycetes</taxon>
        <taxon>Helotiales</taxon>
        <taxon>Sclerotiniaceae</taxon>
        <taxon>Sclerotinia</taxon>
    </lineage>
</organism>
<dbReference type="Proteomes" id="UP000001312">
    <property type="component" value="Unassembled WGS sequence"/>
</dbReference>
<dbReference type="EMBL" id="CH476638">
    <property type="protein sequence ID" value="EDN95801.1"/>
    <property type="molecule type" value="Genomic_DNA"/>
</dbReference>